<dbReference type="Pfam" id="PF14069">
    <property type="entry name" value="SpoVIF"/>
    <property type="match status" value="1"/>
</dbReference>
<evidence type="ECO:0000313" key="2">
    <source>
        <dbReference type="Proteomes" id="UP000198853"/>
    </source>
</evidence>
<dbReference type="InterPro" id="IPR025942">
    <property type="entry name" value="SpoVIF"/>
</dbReference>
<dbReference type="Proteomes" id="UP000198853">
    <property type="component" value="Unassembled WGS sequence"/>
</dbReference>
<dbReference type="EMBL" id="FNEN01000001">
    <property type="protein sequence ID" value="SDI29180.1"/>
    <property type="molecule type" value="Genomic_DNA"/>
</dbReference>
<gene>
    <name evidence="1" type="ORF">SAMN04488123_101169</name>
</gene>
<organism evidence="1 2">
    <name type="scientific">Natribacillus halophilus</name>
    <dbReference type="NCBI Taxonomy" id="549003"/>
    <lineage>
        <taxon>Bacteria</taxon>
        <taxon>Bacillati</taxon>
        <taxon>Bacillota</taxon>
        <taxon>Bacilli</taxon>
        <taxon>Bacillales</taxon>
        <taxon>Bacillaceae</taxon>
        <taxon>Natribacillus</taxon>
    </lineage>
</organism>
<proteinExistence type="predicted"/>
<sequence>MHHDDFFDRIQNQTNVDPNDLQKMANAAEGVNFQDEAMVRQLINEVARMAGTRVSREKEDYLVHAIINNQVPLDFASLNQLFRD</sequence>
<reference evidence="1 2" key="1">
    <citation type="submission" date="2016-10" db="EMBL/GenBank/DDBJ databases">
        <authorList>
            <person name="de Groot N.N."/>
        </authorList>
    </citation>
    <scope>NUCLEOTIDE SEQUENCE [LARGE SCALE GENOMIC DNA]</scope>
    <source>
        <strain evidence="1 2">DSM 21771</strain>
    </source>
</reference>
<keyword evidence="2" id="KW-1185">Reference proteome</keyword>
<dbReference type="RefSeq" id="WP_090395654.1">
    <property type="nucleotide sequence ID" value="NZ_FNEN01000001.1"/>
</dbReference>
<dbReference type="AlphaFoldDB" id="A0A1G8JEW7"/>
<evidence type="ECO:0000313" key="1">
    <source>
        <dbReference type="EMBL" id="SDI29180.1"/>
    </source>
</evidence>
<accession>A0A1G8JEW7</accession>
<protein>
    <submittedName>
        <fullName evidence="1">Stage VI sporulation protein F</fullName>
    </submittedName>
</protein>
<name>A0A1G8JEW7_9BACI</name>
<dbReference type="OrthoDB" id="2474248at2"/>